<proteinExistence type="predicted"/>
<comment type="caution">
    <text evidence="3">The sequence shown here is derived from an EMBL/GenBank/DDBJ whole genome shotgun (WGS) entry which is preliminary data.</text>
</comment>
<evidence type="ECO:0000256" key="1">
    <source>
        <dbReference type="ARBA" id="ARBA00022723"/>
    </source>
</evidence>
<organism evidence="3 4">
    <name type="scientific">Capsicum annuum</name>
    <name type="common">Capsicum pepper</name>
    <dbReference type="NCBI Taxonomy" id="4072"/>
    <lineage>
        <taxon>Eukaryota</taxon>
        <taxon>Viridiplantae</taxon>
        <taxon>Streptophyta</taxon>
        <taxon>Embryophyta</taxon>
        <taxon>Tracheophyta</taxon>
        <taxon>Spermatophyta</taxon>
        <taxon>Magnoliopsida</taxon>
        <taxon>eudicotyledons</taxon>
        <taxon>Gunneridae</taxon>
        <taxon>Pentapetalae</taxon>
        <taxon>asterids</taxon>
        <taxon>lamiids</taxon>
        <taxon>Solanales</taxon>
        <taxon>Solanaceae</taxon>
        <taxon>Solanoideae</taxon>
        <taxon>Capsiceae</taxon>
        <taxon>Capsicum</taxon>
    </lineage>
</organism>
<dbReference type="OMA" id="PVWRASK"/>
<sequence>MEREVLAVESGNKKSLADAVEKGVNLREQILRLYHDNYRGGSMKLAIIGGESLDILESWVLELFSSVKKGPLVNPDGGSELPIWKVGKLYWLEAVKDVHILDLSWTLPSLRKGYLKKAEDYLAHLLGHGNQSYLLFPVKHMLQCTGGVIGGSFGFI</sequence>
<accession>A0A2G2YRY2</accession>
<dbReference type="Pfam" id="PF05193">
    <property type="entry name" value="Peptidase_M16_C"/>
    <property type="match status" value="1"/>
</dbReference>
<dbReference type="Proteomes" id="UP000222542">
    <property type="component" value="Unassembled WGS sequence"/>
</dbReference>
<dbReference type="SUPFAM" id="SSF63411">
    <property type="entry name" value="LuxS/MPP-like metallohydrolase"/>
    <property type="match status" value="2"/>
</dbReference>
<reference evidence="3 4" key="2">
    <citation type="journal article" date="2017" name="Genome Biol.">
        <title>New reference genome sequences of hot pepper reveal the massive evolution of plant disease-resistance genes by retroduplication.</title>
        <authorList>
            <person name="Kim S."/>
            <person name="Park J."/>
            <person name="Yeom S.I."/>
            <person name="Kim Y.M."/>
            <person name="Seo E."/>
            <person name="Kim K.T."/>
            <person name="Kim M.S."/>
            <person name="Lee J.M."/>
            <person name="Cheong K."/>
            <person name="Shin H.S."/>
            <person name="Kim S.B."/>
            <person name="Han K."/>
            <person name="Lee J."/>
            <person name="Park M."/>
            <person name="Lee H.A."/>
            <person name="Lee H.Y."/>
            <person name="Lee Y."/>
            <person name="Oh S."/>
            <person name="Lee J.H."/>
            <person name="Choi E."/>
            <person name="Choi E."/>
            <person name="Lee S.E."/>
            <person name="Jeon J."/>
            <person name="Kim H."/>
            <person name="Choi G."/>
            <person name="Song H."/>
            <person name="Lee J."/>
            <person name="Lee S.C."/>
            <person name="Kwon J.K."/>
            <person name="Lee H.Y."/>
            <person name="Koo N."/>
            <person name="Hong Y."/>
            <person name="Kim R.W."/>
            <person name="Kang W.H."/>
            <person name="Huh J.H."/>
            <person name="Kang B.C."/>
            <person name="Yang T.J."/>
            <person name="Lee Y.H."/>
            <person name="Bennetzen J.L."/>
            <person name="Choi D."/>
        </authorList>
    </citation>
    <scope>NUCLEOTIDE SEQUENCE [LARGE SCALE GENOMIC DNA]</scope>
    <source>
        <strain evidence="4">cv. CM334</strain>
    </source>
</reference>
<dbReference type="Gramene" id="PHT72502">
    <property type="protein sequence ID" value="PHT72502"/>
    <property type="gene ID" value="T459_23287"/>
</dbReference>
<keyword evidence="4" id="KW-1185">Reference proteome</keyword>
<evidence type="ECO:0000313" key="4">
    <source>
        <dbReference type="Proteomes" id="UP000222542"/>
    </source>
</evidence>
<feature type="domain" description="Peptidase M16 C-terminal" evidence="2">
    <location>
        <begin position="27"/>
        <end position="134"/>
    </location>
</feature>
<evidence type="ECO:0000313" key="3">
    <source>
        <dbReference type="EMBL" id="PHT72502.1"/>
    </source>
</evidence>
<protein>
    <recommendedName>
        <fullName evidence="2">Peptidase M16 C-terminal domain-containing protein</fullName>
    </recommendedName>
</protein>
<dbReference type="AlphaFoldDB" id="A0A2G2YRY2"/>
<dbReference type="EMBL" id="AYRZ02000009">
    <property type="protein sequence ID" value="PHT72502.1"/>
    <property type="molecule type" value="Genomic_DNA"/>
</dbReference>
<dbReference type="STRING" id="4072.A0A2G2YRY2"/>
<keyword evidence="1" id="KW-0479">Metal-binding</keyword>
<dbReference type="InterPro" id="IPR007863">
    <property type="entry name" value="Peptidase_M16_C"/>
</dbReference>
<dbReference type="PANTHER" id="PTHR43690:SF18">
    <property type="entry name" value="INSULIN-DEGRADING ENZYME-RELATED"/>
    <property type="match status" value="1"/>
</dbReference>
<reference evidence="3 4" key="1">
    <citation type="journal article" date="2014" name="Nat. Genet.">
        <title>Genome sequence of the hot pepper provides insights into the evolution of pungency in Capsicum species.</title>
        <authorList>
            <person name="Kim S."/>
            <person name="Park M."/>
            <person name="Yeom S.I."/>
            <person name="Kim Y.M."/>
            <person name="Lee J.M."/>
            <person name="Lee H.A."/>
            <person name="Seo E."/>
            <person name="Choi J."/>
            <person name="Cheong K."/>
            <person name="Kim K.T."/>
            <person name="Jung K."/>
            <person name="Lee G.W."/>
            <person name="Oh S.K."/>
            <person name="Bae C."/>
            <person name="Kim S.B."/>
            <person name="Lee H.Y."/>
            <person name="Kim S.Y."/>
            <person name="Kim M.S."/>
            <person name="Kang B.C."/>
            <person name="Jo Y.D."/>
            <person name="Yang H.B."/>
            <person name="Jeong H.J."/>
            <person name="Kang W.H."/>
            <person name="Kwon J.K."/>
            <person name="Shin C."/>
            <person name="Lim J.Y."/>
            <person name="Park J.H."/>
            <person name="Huh J.H."/>
            <person name="Kim J.S."/>
            <person name="Kim B.D."/>
            <person name="Cohen O."/>
            <person name="Paran I."/>
            <person name="Suh M.C."/>
            <person name="Lee S.B."/>
            <person name="Kim Y.K."/>
            <person name="Shin Y."/>
            <person name="Noh S.J."/>
            <person name="Park J."/>
            <person name="Seo Y.S."/>
            <person name="Kwon S.Y."/>
            <person name="Kim H.A."/>
            <person name="Park J.M."/>
            <person name="Kim H.J."/>
            <person name="Choi S.B."/>
            <person name="Bosland P.W."/>
            <person name="Reeves G."/>
            <person name="Jo S.H."/>
            <person name="Lee B.W."/>
            <person name="Cho H.T."/>
            <person name="Choi H.S."/>
            <person name="Lee M.S."/>
            <person name="Yu Y."/>
            <person name="Do Choi Y."/>
            <person name="Park B.S."/>
            <person name="van Deynze A."/>
            <person name="Ashrafi H."/>
            <person name="Hill T."/>
            <person name="Kim W.T."/>
            <person name="Pai H.S."/>
            <person name="Ahn H.K."/>
            <person name="Yeam I."/>
            <person name="Giovannoni J.J."/>
            <person name="Rose J.K."/>
            <person name="Sorensen I."/>
            <person name="Lee S.J."/>
            <person name="Kim R.W."/>
            <person name="Choi I.Y."/>
            <person name="Choi B.S."/>
            <person name="Lim J.S."/>
            <person name="Lee Y.H."/>
            <person name="Choi D."/>
        </authorList>
    </citation>
    <scope>NUCLEOTIDE SEQUENCE [LARGE SCALE GENOMIC DNA]</scope>
    <source>
        <strain evidence="4">cv. CM334</strain>
    </source>
</reference>
<dbReference type="Gene3D" id="3.30.830.10">
    <property type="entry name" value="Metalloenzyme, LuxS/M16 peptidase-like"/>
    <property type="match status" value="2"/>
</dbReference>
<gene>
    <name evidence="3" type="ORF">T459_23287</name>
</gene>
<evidence type="ECO:0000259" key="2">
    <source>
        <dbReference type="Pfam" id="PF05193"/>
    </source>
</evidence>
<dbReference type="InterPro" id="IPR050626">
    <property type="entry name" value="Peptidase_M16"/>
</dbReference>
<dbReference type="GO" id="GO:0046872">
    <property type="term" value="F:metal ion binding"/>
    <property type="evidence" value="ECO:0007669"/>
    <property type="project" value="UniProtKB-KW"/>
</dbReference>
<dbReference type="PANTHER" id="PTHR43690">
    <property type="entry name" value="NARDILYSIN"/>
    <property type="match status" value="1"/>
</dbReference>
<name>A0A2G2YRY2_CAPAN</name>
<dbReference type="InterPro" id="IPR011249">
    <property type="entry name" value="Metalloenz_LuxS/M16"/>
</dbReference>